<sequence>MATTIEKTHVKSNQELEKLASGEVGIIAKYAFQNPYSINGPFGTLELTLSGNNSDKEVAVGEIEINTLWGLGSYTNLKFTGTGNFNGSTGYTSIQANSIGTITIRPNAPKPIKAKVNISLNPGFQEGTLSIEGFFSDFTIKATFVHYINKNN</sequence>
<accession>A0A3E0I834</accession>
<proteinExistence type="predicted"/>
<dbReference type="AlphaFoldDB" id="A0A3E0I834"/>
<dbReference type="OrthoDB" id="1041979at2"/>
<organism evidence="1 2">
    <name type="scientific">Tenacibaculum gallaicum</name>
    <dbReference type="NCBI Taxonomy" id="561505"/>
    <lineage>
        <taxon>Bacteria</taxon>
        <taxon>Pseudomonadati</taxon>
        <taxon>Bacteroidota</taxon>
        <taxon>Flavobacteriia</taxon>
        <taxon>Flavobacteriales</taxon>
        <taxon>Flavobacteriaceae</taxon>
        <taxon>Tenacibaculum</taxon>
    </lineage>
</organism>
<reference evidence="1 2" key="1">
    <citation type="submission" date="2018-08" db="EMBL/GenBank/DDBJ databases">
        <title>Genomic Encyclopedia of Type Strains, Phase IV (KMG-IV): sequencing the most valuable type-strain genomes for metagenomic binning, comparative biology and taxonomic classification.</title>
        <authorList>
            <person name="Goeker M."/>
        </authorList>
    </citation>
    <scope>NUCLEOTIDE SEQUENCE [LARGE SCALE GENOMIC DNA]</scope>
    <source>
        <strain evidence="1 2">DSM 18841</strain>
    </source>
</reference>
<evidence type="ECO:0000313" key="2">
    <source>
        <dbReference type="Proteomes" id="UP000256884"/>
    </source>
</evidence>
<protein>
    <submittedName>
        <fullName evidence="1">Uncharacterized protein</fullName>
    </submittedName>
</protein>
<dbReference type="EMBL" id="QUNS01000002">
    <property type="protein sequence ID" value="REH54810.1"/>
    <property type="molecule type" value="Genomic_DNA"/>
</dbReference>
<keyword evidence="2" id="KW-1185">Reference proteome</keyword>
<evidence type="ECO:0000313" key="1">
    <source>
        <dbReference type="EMBL" id="REH54810.1"/>
    </source>
</evidence>
<dbReference type="RefSeq" id="WP_115900452.1">
    <property type="nucleotide sequence ID" value="NZ_QUNS01000002.1"/>
</dbReference>
<comment type="caution">
    <text evidence="1">The sequence shown here is derived from an EMBL/GenBank/DDBJ whole genome shotgun (WGS) entry which is preliminary data.</text>
</comment>
<name>A0A3E0I834_9FLAO</name>
<gene>
    <name evidence="1" type="ORF">C7448_102335</name>
</gene>
<dbReference type="Proteomes" id="UP000256884">
    <property type="component" value="Unassembled WGS sequence"/>
</dbReference>